<evidence type="ECO:0000256" key="1">
    <source>
        <dbReference type="SAM" id="MobiDB-lite"/>
    </source>
</evidence>
<gene>
    <name evidence="3" type="ORF">JXQ802_LOCUS57581</name>
    <name evidence="2" type="ORF">PYM288_LOCUS40979</name>
</gene>
<feature type="region of interest" description="Disordered" evidence="1">
    <location>
        <begin position="1"/>
        <end position="20"/>
    </location>
</feature>
<evidence type="ECO:0000313" key="4">
    <source>
        <dbReference type="Proteomes" id="UP000663854"/>
    </source>
</evidence>
<comment type="caution">
    <text evidence="2">The sequence shown here is derived from an EMBL/GenBank/DDBJ whole genome shotgun (WGS) entry which is preliminary data.</text>
</comment>
<dbReference type="Proteomes" id="UP000663870">
    <property type="component" value="Unassembled WGS sequence"/>
</dbReference>
<name>A0A815WEJ4_9BILA</name>
<dbReference type="AlphaFoldDB" id="A0A815WEJ4"/>
<feature type="compositionally biased region" description="Polar residues" evidence="1">
    <location>
        <begin position="1"/>
        <end position="11"/>
    </location>
</feature>
<evidence type="ECO:0000313" key="5">
    <source>
        <dbReference type="Proteomes" id="UP000663870"/>
    </source>
</evidence>
<dbReference type="EMBL" id="CAJNOH010013351">
    <property type="protein sequence ID" value="CAF1544901.1"/>
    <property type="molecule type" value="Genomic_DNA"/>
</dbReference>
<reference evidence="2" key="1">
    <citation type="submission" date="2021-02" db="EMBL/GenBank/DDBJ databases">
        <authorList>
            <person name="Nowell W R."/>
        </authorList>
    </citation>
    <scope>NUCLEOTIDE SEQUENCE</scope>
</reference>
<proteinExistence type="predicted"/>
<dbReference type="EMBL" id="CAJNOL010015244">
    <property type="protein sequence ID" value="CAF1670889.1"/>
    <property type="molecule type" value="Genomic_DNA"/>
</dbReference>
<sequence>MTTSSKNTIPTASHEHTTARPFNSRIVQNFVLIWLHSHIDELNSNDFRNSIVELQRVVNSINTFTDIDQCIDFLTDIKEEKILMIISDELGQ</sequence>
<evidence type="ECO:0000313" key="2">
    <source>
        <dbReference type="EMBL" id="CAF1544901.1"/>
    </source>
</evidence>
<evidence type="ECO:0000313" key="3">
    <source>
        <dbReference type="EMBL" id="CAF1670889.1"/>
    </source>
</evidence>
<dbReference type="Proteomes" id="UP000663854">
    <property type="component" value="Unassembled WGS sequence"/>
</dbReference>
<protein>
    <submittedName>
        <fullName evidence="2">Uncharacterized protein</fullName>
    </submittedName>
</protein>
<keyword evidence="5" id="KW-1185">Reference proteome</keyword>
<organism evidence="2 4">
    <name type="scientific">Rotaria sordida</name>
    <dbReference type="NCBI Taxonomy" id="392033"/>
    <lineage>
        <taxon>Eukaryota</taxon>
        <taxon>Metazoa</taxon>
        <taxon>Spiralia</taxon>
        <taxon>Gnathifera</taxon>
        <taxon>Rotifera</taxon>
        <taxon>Eurotatoria</taxon>
        <taxon>Bdelloidea</taxon>
        <taxon>Philodinida</taxon>
        <taxon>Philodinidae</taxon>
        <taxon>Rotaria</taxon>
    </lineage>
</organism>
<accession>A0A815WEJ4</accession>
<feature type="non-terminal residue" evidence="2">
    <location>
        <position position="92"/>
    </location>
</feature>